<sequence>MANLLRNRLRWRSVAVILALIRLRLPACLPELLSLHRILDEGGSYQSQLAVAAVVFAAIIWAVSRLPAWT</sequence>
<dbReference type="Proteomes" id="UP000298170">
    <property type="component" value="Unassembled WGS sequence"/>
</dbReference>
<feature type="transmembrane region" description="Helical" evidence="1">
    <location>
        <begin position="50"/>
        <end position="68"/>
    </location>
</feature>
<keyword evidence="1" id="KW-1133">Transmembrane helix</keyword>
<keyword evidence="1" id="KW-0812">Transmembrane</keyword>
<evidence type="ECO:0000313" key="2">
    <source>
        <dbReference type="EMBL" id="TFD62640.1"/>
    </source>
</evidence>
<keyword evidence="1" id="KW-0472">Membrane</keyword>
<evidence type="ECO:0000256" key="1">
    <source>
        <dbReference type="SAM" id="Phobius"/>
    </source>
</evidence>
<accession>A0A4R9AI05</accession>
<gene>
    <name evidence="2" type="ORF">E3T39_01455</name>
</gene>
<dbReference type="RefSeq" id="WP_134512994.1">
    <property type="nucleotide sequence ID" value="NZ_SOHJ01000002.1"/>
</dbReference>
<evidence type="ECO:0000313" key="3">
    <source>
        <dbReference type="Proteomes" id="UP000298170"/>
    </source>
</evidence>
<protein>
    <submittedName>
        <fullName evidence="2">Uncharacterized protein</fullName>
    </submittedName>
</protein>
<organism evidence="2 3">
    <name type="scientific">Cryobacterium suzukii</name>
    <dbReference type="NCBI Taxonomy" id="1259198"/>
    <lineage>
        <taxon>Bacteria</taxon>
        <taxon>Bacillati</taxon>
        <taxon>Actinomycetota</taxon>
        <taxon>Actinomycetes</taxon>
        <taxon>Micrococcales</taxon>
        <taxon>Microbacteriaceae</taxon>
        <taxon>Cryobacterium</taxon>
    </lineage>
</organism>
<keyword evidence="3" id="KW-1185">Reference proteome</keyword>
<reference evidence="2 3" key="1">
    <citation type="submission" date="2019-03" db="EMBL/GenBank/DDBJ databases">
        <title>Genomics of glacier-inhabiting Cryobacterium strains.</title>
        <authorList>
            <person name="Liu Q."/>
            <person name="Xin Y.-H."/>
        </authorList>
    </citation>
    <scope>NUCLEOTIDE SEQUENCE [LARGE SCALE GENOMIC DNA]</scope>
    <source>
        <strain evidence="2 3">Sr39</strain>
    </source>
</reference>
<comment type="caution">
    <text evidence="2">The sequence shown here is derived from an EMBL/GenBank/DDBJ whole genome shotgun (WGS) entry which is preliminary data.</text>
</comment>
<dbReference type="EMBL" id="SOHJ01000002">
    <property type="protein sequence ID" value="TFD62640.1"/>
    <property type="molecule type" value="Genomic_DNA"/>
</dbReference>
<dbReference type="AlphaFoldDB" id="A0A4R9AI05"/>
<proteinExistence type="predicted"/>
<name>A0A4R9AI05_9MICO</name>